<reference evidence="2 3" key="2">
    <citation type="submission" date="2018-03" db="EMBL/GenBank/DDBJ databases">
        <title>The ancient ancestry and fast evolution of plastids.</title>
        <authorList>
            <person name="Moore K.R."/>
            <person name="Magnabosco C."/>
            <person name="Momper L."/>
            <person name="Gold D.A."/>
            <person name="Bosak T."/>
            <person name="Fournier G.P."/>
        </authorList>
    </citation>
    <scope>NUCLEOTIDE SEQUENCE [LARGE SCALE GENOMIC DNA]</scope>
    <source>
        <strain evidence="2 3">ULC18</strain>
    </source>
</reference>
<gene>
    <name evidence="2" type="ORF">C7B82_29075</name>
</gene>
<dbReference type="Pfam" id="PF11371">
    <property type="entry name" value="DUF3172"/>
    <property type="match status" value="1"/>
</dbReference>
<proteinExistence type="predicted"/>
<dbReference type="AlphaFoldDB" id="A0A2T1DTN1"/>
<keyword evidence="1" id="KW-1133">Transmembrane helix</keyword>
<dbReference type="EMBL" id="PVWK01000158">
    <property type="protein sequence ID" value="PSB23840.1"/>
    <property type="molecule type" value="Genomic_DNA"/>
</dbReference>
<keyword evidence="1" id="KW-0472">Membrane</keyword>
<evidence type="ECO:0000256" key="1">
    <source>
        <dbReference type="SAM" id="Phobius"/>
    </source>
</evidence>
<dbReference type="OrthoDB" id="455197at2"/>
<accession>A0A2T1DTN1</accession>
<comment type="caution">
    <text evidence="2">The sequence shown here is derived from an EMBL/GenBank/DDBJ whole genome shotgun (WGS) entry which is preliminary data.</text>
</comment>
<dbReference type="InterPro" id="IPR021511">
    <property type="entry name" value="DUF3172"/>
</dbReference>
<dbReference type="Proteomes" id="UP000239576">
    <property type="component" value="Unassembled WGS sequence"/>
</dbReference>
<reference evidence="3" key="1">
    <citation type="submission" date="2018-02" db="EMBL/GenBank/DDBJ databases">
        <authorList>
            <person name="Moore K."/>
            <person name="Momper L."/>
        </authorList>
    </citation>
    <scope>NUCLEOTIDE SEQUENCE [LARGE SCALE GENOMIC DNA]</scope>
    <source>
        <strain evidence="3">ULC18</strain>
    </source>
</reference>
<organism evidence="2 3">
    <name type="scientific">Stenomitos frigidus ULC18</name>
    <dbReference type="NCBI Taxonomy" id="2107698"/>
    <lineage>
        <taxon>Bacteria</taxon>
        <taxon>Bacillati</taxon>
        <taxon>Cyanobacteriota</taxon>
        <taxon>Cyanophyceae</taxon>
        <taxon>Leptolyngbyales</taxon>
        <taxon>Leptolyngbyaceae</taxon>
        <taxon>Stenomitos</taxon>
    </lineage>
</organism>
<feature type="transmembrane region" description="Helical" evidence="1">
    <location>
        <begin position="45"/>
        <end position="68"/>
    </location>
</feature>
<keyword evidence="3" id="KW-1185">Reference proteome</keyword>
<protein>
    <submittedName>
        <fullName evidence="2">DUF3172 domain-containing protein</fullName>
    </submittedName>
</protein>
<evidence type="ECO:0000313" key="3">
    <source>
        <dbReference type="Proteomes" id="UP000239576"/>
    </source>
</evidence>
<keyword evidence="1" id="KW-0812">Transmembrane</keyword>
<sequence length="202" mass="21917">MKRKSRNSGSSYDRDVDRDYDRDYDSYAATDAPKQKPAKGTIASLFNATALAVLAGVFILGIGIGLGFSSVSSSGAGKIVTDLDLSQRAPNAELCAQFGSAAITMDTRVFVTLNPLNVYVSQPSTQPGCVLRTNNWSILEQKGLVKSEQVRDCKNRMNTFGFTDALERSPKIDCIYQNDAAKNLFLDQQGTGGAPKPENQKY</sequence>
<evidence type="ECO:0000313" key="2">
    <source>
        <dbReference type="EMBL" id="PSB23840.1"/>
    </source>
</evidence>
<dbReference type="RefSeq" id="WP_106260633.1">
    <property type="nucleotide sequence ID" value="NZ_CAWNSW010000147.1"/>
</dbReference>
<name>A0A2T1DTN1_9CYAN</name>